<accession>A0ABD0Y3W7</accession>
<keyword evidence="2" id="KW-0963">Cytoplasm</keyword>
<dbReference type="FunFam" id="3.40.50.880:FF:000022">
    <property type="entry name" value="protein deglycase DJ-1"/>
    <property type="match status" value="1"/>
</dbReference>
<dbReference type="EMBL" id="JBFDAA010000014">
    <property type="protein sequence ID" value="KAL1122126.1"/>
    <property type="molecule type" value="Genomic_DNA"/>
</dbReference>
<dbReference type="CDD" id="cd03135">
    <property type="entry name" value="GATase1_DJ-1"/>
    <property type="match status" value="1"/>
</dbReference>
<dbReference type="GO" id="GO:0005739">
    <property type="term" value="C:mitochondrion"/>
    <property type="evidence" value="ECO:0007669"/>
    <property type="project" value="UniProtKB-ARBA"/>
</dbReference>
<comment type="caution">
    <text evidence="5">The sequence shown here is derived from an EMBL/GenBank/DDBJ whole genome shotgun (WGS) entry which is preliminary data.</text>
</comment>
<dbReference type="NCBIfam" id="TIGR01383">
    <property type="entry name" value="not_thiJ"/>
    <property type="match status" value="1"/>
</dbReference>
<evidence type="ECO:0000256" key="2">
    <source>
        <dbReference type="ARBA" id="ARBA00022490"/>
    </source>
</evidence>
<dbReference type="AlphaFoldDB" id="A0ABD0Y3W7"/>
<organism evidence="5 6">
    <name type="scientific">Ranatra chinensis</name>
    <dbReference type="NCBI Taxonomy" id="642074"/>
    <lineage>
        <taxon>Eukaryota</taxon>
        <taxon>Metazoa</taxon>
        <taxon>Ecdysozoa</taxon>
        <taxon>Arthropoda</taxon>
        <taxon>Hexapoda</taxon>
        <taxon>Insecta</taxon>
        <taxon>Pterygota</taxon>
        <taxon>Neoptera</taxon>
        <taxon>Paraneoptera</taxon>
        <taxon>Hemiptera</taxon>
        <taxon>Heteroptera</taxon>
        <taxon>Panheteroptera</taxon>
        <taxon>Nepomorpha</taxon>
        <taxon>Nepidae</taxon>
        <taxon>Ranatrinae</taxon>
        <taxon>Ranatra</taxon>
    </lineage>
</organism>
<dbReference type="InterPro" id="IPR029062">
    <property type="entry name" value="Class_I_gatase-like"/>
</dbReference>
<comment type="subcellular location">
    <subcellularLocation>
        <location evidence="1">Cytoplasm</location>
    </subcellularLocation>
</comment>
<sequence>VAVTVAGLPDCGPIKCSRDVVIHPDKSFEEAIKSGPYDAVILPGGLGGSEAFCASADVGALLKEQESSGRLVAAICAAPTALKAHSIGFGKRITSYPSFKEELSSSFKYSDDQVVTDGNLITSRGPGTAFAFALAVGEHLVGNEKVNEVKKGLLLSH</sequence>
<dbReference type="Proteomes" id="UP001558652">
    <property type="component" value="Unassembled WGS sequence"/>
</dbReference>
<gene>
    <name evidence="5" type="ORF">AAG570_003532</name>
</gene>
<reference evidence="5 6" key="1">
    <citation type="submission" date="2024-07" db="EMBL/GenBank/DDBJ databases">
        <title>Chromosome-level genome assembly of the water stick insect Ranatra chinensis (Heteroptera: Nepidae).</title>
        <authorList>
            <person name="Liu X."/>
        </authorList>
    </citation>
    <scope>NUCLEOTIDE SEQUENCE [LARGE SCALE GENOMIC DNA]</scope>
    <source>
        <strain evidence="5">Cailab_2021Rc</strain>
        <tissue evidence="5">Muscle</tissue>
    </source>
</reference>
<evidence type="ECO:0000313" key="5">
    <source>
        <dbReference type="EMBL" id="KAL1122126.1"/>
    </source>
</evidence>
<evidence type="ECO:0000256" key="1">
    <source>
        <dbReference type="ARBA" id="ARBA00004496"/>
    </source>
</evidence>
<keyword evidence="3" id="KW-0558">Oxidation</keyword>
<dbReference type="InterPro" id="IPR006287">
    <property type="entry name" value="DJ-1"/>
</dbReference>
<dbReference type="InterPro" id="IPR002818">
    <property type="entry name" value="DJ-1/PfpI"/>
</dbReference>
<dbReference type="GO" id="GO:0006979">
    <property type="term" value="P:response to oxidative stress"/>
    <property type="evidence" value="ECO:0007669"/>
    <property type="project" value="UniProtKB-ARBA"/>
</dbReference>
<keyword evidence="6" id="KW-1185">Reference proteome</keyword>
<evidence type="ECO:0000256" key="3">
    <source>
        <dbReference type="ARBA" id="ARBA00023097"/>
    </source>
</evidence>
<evidence type="ECO:0000313" key="6">
    <source>
        <dbReference type="Proteomes" id="UP001558652"/>
    </source>
</evidence>
<name>A0ABD0Y3W7_9HEMI</name>
<dbReference type="PANTHER" id="PTHR48094:SF12">
    <property type="entry name" value="PARKINSON DISEASE PROTEIN 7 HOMOLOG"/>
    <property type="match status" value="1"/>
</dbReference>
<proteinExistence type="predicted"/>
<dbReference type="PANTHER" id="PTHR48094">
    <property type="entry name" value="PROTEIN/NUCLEIC ACID DEGLYCASE DJ-1-RELATED"/>
    <property type="match status" value="1"/>
</dbReference>
<dbReference type="SUPFAM" id="SSF52317">
    <property type="entry name" value="Class I glutamine amidotransferase-like"/>
    <property type="match status" value="1"/>
</dbReference>
<feature type="domain" description="DJ-1/PfpI" evidence="4">
    <location>
        <begin position="3"/>
        <end position="136"/>
    </location>
</feature>
<feature type="non-terminal residue" evidence="5">
    <location>
        <position position="1"/>
    </location>
</feature>
<dbReference type="InterPro" id="IPR050325">
    <property type="entry name" value="Prot/Nucl_acid_deglycase"/>
</dbReference>
<protein>
    <recommendedName>
        <fullName evidence="4">DJ-1/PfpI domain-containing protein</fullName>
    </recommendedName>
</protein>
<dbReference type="Gene3D" id="3.40.50.880">
    <property type="match status" value="1"/>
</dbReference>
<evidence type="ECO:0000259" key="4">
    <source>
        <dbReference type="Pfam" id="PF01965"/>
    </source>
</evidence>
<dbReference type="GO" id="GO:0051896">
    <property type="term" value="P:regulation of phosphatidylinositol 3-kinase/protein kinase B signal transduction"/>
    <property type="evidence" value="ECO:0007669"/>
    <property type="project" value="UniProtKB-ARBA"/>
</dbReference>
<dbReference type="Pfam" id="PF01965">
    <property type="entry name" value="DJ-1_PfpI"/>
    <property type="match status" value="1"/>
</dbReference>